<protein>
    <submittedName>
        <fullName evidence="1">Uncharacterized protein</fullName>
    </submittedName>
</protein>
<reference evidence="1" key="1">
    <citation type="submission" date="2014-05" db="EMBL/GenBank/DDBJ databases">
        <authorList>
            <person name="Chronopoulou M."/>
        </authorList>
    </citation>
    <scope>NUCLEOTIDE SEQUENCE</scope>
    <source>
        <tissue evidence="1">Whole organism</tissue>
    </source>
</reference>
<dbReference type="AlphaFoldDB" id="A0A0K2TNQ3"/>
<dbReference type="EMBL" id="HACA01010098">
    <property type="protein sequence ID" value="CDW27459.1"/>
    <property type="molecule type" value="Transcribed_RNA"/>
</dbReference>
<organism evidence="1">
    <name type="scientific">Lepeophtheirus salmonis</name>
    <name type="common">Salmon louse</name>
    <name type="synonym">Caligus salmonis</name>
    <dbReference type="NCBI Taxonomy" id="72036"/>
    <lineage>
        <taxon>Eukaryota</taxon>
        <taxon>Metazoa</taxon>
        <taxon>Ecdysozoa</taxon>
        <taxon>Arthropoda</taxon>
        <taxon>Crustacea</taxon>
        <taxon>Multicrustacea</taxon>
        <taxon>Hexanauplia</taxon>
        <taxon>Copepoda</taxon>
        <taxon>Siphonostomatoida</taxon>
        <taxon>Caligidae</taxon>
        <taxon>Lepeophtheirus</taxon>
    </lineage>
</organism>
<proteinExistence type="predicted"/>
<evidence type="ECO:0000313" key="1">
    <source>
        <dbReference type="EMBL" id="CDW27460.1"/>
    </source>
</evidence>
<name>A0A0K2TNQ3_LEPSM</name>
<sequence>SSTFRGNSKLILRPQISFKKIQEFLWLKLLRKSLCVLPPCTILSKLTEINPLRYLERLFQRHQKFRVKILLNQEPWIIFFKSSNNKTFDIDLVINLQNKGSFN</sequence>
<dbReference type="EMBL" id="HACA01010099">
    <property type="protein sequence ID" value="CDW27460.1"/>
    <property type="molecule type" value="Transcribed_RNA"/>
</dbReference>
<feature type="non-terminal residue" evidence="1">
    <location>
        <position position="1"/>
    </location>
</feature>
<accession>A0A0K2TNQ3</accession>